<dbReference type="AlphaFoldDB" id="A0A183JJ41"/>
<protein>
    <submittedName>
        <fullName evidence="1 3">Uncharacterized protein</fullName>
    </submittedName>
</protein>
<organism evidence="3">
    <name type="scientific">Schistosoma curassoni</name>
    <dbReference type="NCBI Taxonomy" id="6186"/>
    <lineage>
        <taxon>Eukaryota</taxon>
        <taxon>Metazoa</taxon>
        <taxon>Spiralia</taxon>
        <taxon>Lophotrochozoa</taxon>
        <taxon>Platyhelminthes</taxon>
        <taxon>Trematoda</taxon>
        <taxon>Digenea</taxon>
        <taxon>Strigeidida</taxon>
        <taxon>Schistosomatoidea</taxon>
        <taxon>Schistosomatidae</taxon>
        <taxon>Schistosoma</taxon>
    </lineage>
</organism>
<dbReference type="Proteomes" id="UP000279833">
    <property type="component" value="Unassembled WGS sequence"/>
</dbReference>
<evidence type="ECO:0000313" key="3">
    <source>
        <dbReference type="WBParaSite" id="SCUD_0000271501-mRNA-1"/>
    </source>
</evidence>
<reference evidence="3" key="1">
    <citation type="submission" date="2016-06" db="UniProtKB">
        <authorList>
            <consortium name="WormBaseParasite"/>
        </authorList>
    </citation>
    <scope>IDENTIFICATION</scope>
</reference>
<accession>A0A183JJ41</accession>
<sequence length="93" mass="11001">MSAREQFVRDIPEIINVLSDYENEKKIRIAVLQTTFQVKENYGLCKQTRKPKRNYVKCHLESKDITDNCILKNMVSITLIKRYLQMLLFSCSL</sequence>
<dbReference type="EMBL" id="UZAK01002753">
    <property type="protein sequence ID" value="VDO76509.1"/>
    <property type="molecule type" value="Genomic_DNA"/>
</dbReference>
<dbReference type="WBParaSite" id="SCUD_0000271501-mRNA-1">
    <property type="protein sequence ID" value="SCUD_0000271501-mRNA-1"/>
    <property type="gene ID" value="SCUD_0000271501"/>
</dbReference>
<evidence type="ECO:0000313" key="1">
    <source>
        <dbReference type="EMBL" id="VDO76509.1"/>
    </source>
</evidence>
<proteinExistence type="predicted"/>
<name>A0A183JJ41_9TREM</name>
<reference evidence="1 2" key="2">
    <citation type="submission" date="2018-11" db="EMBL/GenBank/DDBJ databases">
        <authorList>
            <consortium name="Pathogen Informatics"/>
        </authorList>
    </citation>
    <scope>NUCLEOTIDE SEQUENCE [LARGE SCALE GENOMIC DNA]</scope>
    <source>
        <strain evidence="1">Dakar</strain>
        <strain evidence="2">Dakar, Senegal</strain>
    </source>
</reference>
<keyword evidence="2" id="KW-1185">Reference proteome</keyword>
<gene>
    <name evidence="1" type="ORF">SCUD_LOCUS2716</name>
</gene>
<evidence type="ECO:0000313" key="2">
    <source>
        <dbReference type="Proteomes" id="UP000279833"/>
    </source>
</evidence>